<dbReference type="SMART" id="SM00558">
    <property type="entry name" value="JmjC"/>
    <property type="match status" value="1"/>
</dbReference>
<protein>
    <submittedName>
        <fullName evidence="2">Cupin</fullName>
    </submittedName>
</protein>
<organism evidence="2 3">
    <name type="scientific">Thalassotalea profundi</name>
    <dbReference type="NCBI Taxonomy" id="2036687"/>
    <lineage>
        <taxon>Bacteria</taxon>
        <taxon>Pseudomonadati</taxon>
        <taxon>Pseudomonadota</taxon>
        <taxon>Gammaproteobacteria</taxon>
        <taxon>Alteromonadales</taxon>
        <taxon>Colwelliaceae</taxon>
        <taxon>Thalassotalea</taxon>
    </lineage>
</organism>
<dbReference type="EMBL" id="BNAH01000010">
    <property type="protein sequence ID" value="GHE95346.1"/>
    <property type="molecule type" value="Genomic_DNA"/>
</dbReference>
<dbReference type="InterPro" id="IPR003347">
    <property type="entry name" value="JmjC_dom"/>
</dbReference>
<dbReference type="Proteomes" id="UP000626370">
    <property type="component" value="Unassembled WGS sequence"/>
</dbReference>
<dbReference type="Pfam" id="PF13621">
    <property type="entry name" value="Cupin_8"/>
    <property type="match status" value="1"/>
</dbReference>
<dbReference type="PANTHER" id="PTHR12461">
    <property type="entry name" value="HYPOXIA-INDUCIBLE FACTOR 1 ALPHA INHIBITOR-RELATED"/>
    <property type="match status" value="1"/>
</dbReference>
<dbReference type="InterPro" id="IPR041667">
    <property type="entry name" value="Cupin_8"/>
</dbReference>
<sequence length="339" mass="38550">MSVMALNSINSWSNVTEDIFNQEILPLNQPAILKGLVSHWPAVEKAKKNNENLYQYFSELYVGGDVRFARIPANEQGRFFYNKTMSGFNFKREIAPLDKFFLEVLSNSLQQHADVLALQSAPIDDYFPKFADENSFELFDKNVPPRIWIGNNAVVSAHYDDAENIACVVAGKRVFTLFPPEQIDNLYIGPMDFTPAGAPLSLVDFNKPDFNKYPKFKQALEQAFTAELEPGDAIYIPSLWWHHVQAVGGVNVLVNYWQGGSINGHKKPVPADTLLMAMLSIRELPLAQRQGWKAFFDYYIFSDQIDKHHHVPDEVKGILAPLDEETQKALKKWLISQLK</sequence>
<evidence type="ECO:0000259" key="1">
    <source>
        <dbReference type="PROSITE" id="PS51184"/>
    </source>
</evidence>
<evidence type="ECO:0000313" key="3">
    <source>
        <dbReference type="Proteomes" id="UP000626370"/>
    </source>
</evidence>
<dbReference type="PROSITE" id="PS51184">
    <property type="entry name" value="JMJC"/>
    <property type="match status" value="1"/>
</dbReference>
<comment type="caution">
    <text evidence="2">The sequence shown here is derived from an EMBL/GenBank/DDBJ whole genome shotgun (WGS) entry which is preliminary data.</text>
</comment>
<reference evidence="3" key="1">
    <citation type="journal article" date="2019" name="Int. J. Syst. Evol. Microbiol.">
        <title>The Global Catalogue of Microorganisms (GCM) 10K type strain sequencing project: providing services to taxonomists for standard genome sequencing and annotation.</title>
        <authorList>
            <consortium name="The Broad Institute Genomics Platform"/>
            <consortium name="The Broad Institute Genome Sequencing Center for Infectious Disease"/>
            <person name="Wu L."/>
            <person name="Ma J."/>
        </authorList>
    </citation>
    <scope>NUCLEOTIDE SEQUENCE [LARGE SCALE GENOMIC DNA]</scope>
    <source>
        <strain evidence="3">CGMCC 1.15922</strain>
    </source>
</reference>
<gene>
    <name evidence="2" type="ORF">GCM10011501_26170</name>
</gene>
<accession>A0ABQ3IWY5</accession>
<dbReference type="PANTHER" id="PTHR12461:SF105">
    <property type="entry name" value="HYPOXIA-INDUCIBLE FACTOR 1-ALPHA INHIBITOR"/>
    <property type="match status" value="1"/>
</dbReference>
<feature type="domain" description="JmjC" evidence="1">
    <location>
        <begin position="105"/>
        <end position="273"/>
    </location>
</feature>
<dbReference type="RefSeq" id="WP_189378697.1">
    <property type="nucleotide sequence ID" value="NZ_BNAH01000010.1"/>
</dbReference>
<dbReference type="SUPFAM" id="SSF51197">
    <property type="entry name" value="Clavaminate synthase-like"/>
    <property type="match status" value="1"/>
</dbReference>
<keyword evidence="3" id="KW-1185">Reference proteome</keyword>
<proteinExistence type="predicted"/>
<dbReference type="Gene3D" id="2.60.120.650">
    <property type="entry name" value="Cupin"/>
    <property type="match status" value="1"/>
</dbReference>
<evidence type="ECO:0000313" key="2">
    <source>
        <dbReference type="EMBL" id="GHE95346.1"/>
    </source>
</evidence>
<name>A0ABQ3IWY5_9GAMM</name>